<keyword evidence="2" id="KW-0964">Secreted</keyword>
<dbReference type="GO" id="GO:0030600">
    <property type="term" value="F:feruloyl esterase activity"/>
    <property type="evidence" value="ECO:0007669"/>
    <property type="project" value="InterPro"/>
</dbReference>
<evidence type="ECO:0000256" key="6">
    <source>
        <dbReference type="ARBA" id="ARBA00023277"/>
    </source>
</evidence>
<evidence type="ECO:0000256" key="2">
    <source>
        <dbReference type="ARBA" id="ARBA00022525"/>
    </source>
</evidence>
<protein>
    <recommendedName>
        <fullName evidence="11">Polyhydroxybutyrate depolymerase</fullName>
    </recommendedName>
</protein>
<keyword evidence="4" id="KW-0732">Signal</keyword>
<dbReference type="EMBL" id="BOMM01000082">
    <property type="protein sequence ID" value="GIE16330.1"/>
    <property type="molecule type" value="Genomic_DNA"/>
</dbReference>
<dbReference type="InterPro" id="IPR029058">
    <property type="entry name" value="AB_hydrolase_fold"/>
</dbReference>
<feature type="region of interest" description="Disordered" evidence="8">
    <location>
        <begin position="10"/>
        <end position="31"/>
    </location>
</feature>
<dbReference type="PANTHER" id="PTHR38050:SF2">
    <property type="entry name" value="FERULOYL ESTERASE C-RELATED"/>
    <property type="match status" value="1"/>
</dbReference>
<dbReference type="Proteomes" id="UP000598174">
    <property type="component" value="Unassembled WGS sequence"/>
</dbReference>
<keyword evidence="6" id="KW-0119">Carbohydrate metabolism</keyword>
<keyword evidence="7" id="KW-0624">Polysaccharide degradation</keyword>
<comment type="subcellular location">
    <subcellularLocation>
        <location evidence="1">Secreted</location>
    </subcellularLocation>
</comment>
<proteinExistence type="predicted"/>
<evidence type="ECO:0008006" key="11">
    <source>
        <dbReference type="Google" id="ProtNLM"/>
    </source>
</evidence>
<dbReference type="GO" id="GO:0045493">
    <property type="term" value="P:xylan catabolic process"/>
    <property type="evidence" value="ECO:0007669"/>
    <property type="project" value="UniProtKB-KW"/>
</dbReference>
<evidence type="ECO:0000256" key="1">
    <source>
        <dbReference type="ARBA" id="ARBA00004613"/>
    </source>
</evidence>
<dbReference type="PANTHER" id="PTHR38050">
    <property type="match status" value="1"/>
</dbReference>
<dbReference type="Gene3D" id="3.40.50.1820">
    <property type="entry name" value="alpha/beta hydrolase"/>
    <property type="match status" value="1"/>
</dbReference>
<sequence length="308" mass="31859">MATLLLITGCTPRGDRGTEPNPGPTSSDVAVGRSTGALTVDGQQRTYRVYRPADLTGPAPLVLVLHGAAGTGRQAEESYGWDAEADSGKFLAVFPDGVRRTWNVDPDCCGEAAAQNVDDIGFLTRLAGSFGGLVDQKRIYATGISNGAMMSYRLACDTKVFAAIAPVSGTMINKCAGPAPLSILAIHGTADRTIPYNGGPGKRDNEGAGARRPAKIDGPAIPALMATWRSVDGCPAPQSTTAGSVTTSTATCPSDRTIELITIAGAGHQWPGGREAPIAQKALGLDAPSTALQATPTIWKFFADHPRG</sequence>
<evidence type="ECO:0000256" key="7">
    <source>
        <dbReference type="ARBA" id="ARBA00023326"/>
    </source>
</evidence>
<gene>
    <name evidence="9" type="primary">lpqP</name>
    <name evidence="9" type="ORF">Afe05nite_81700</name>
</gene>
<name>A0A919J859_9ACTN</name>
<evidence type="ECO:0000313" key="10">
    <source>
        <dbReference type="Proteomes" id="UP000598174"/>
    </source>
</evidence>
<dbReference type="AlphaFoldDB" id="A0A919J859"/>
<evidence type="ECO:0000256" key="4">
    <source>
        <dbReference type="ARBA" id="ARBA00022729"/>
    </source>
</evidence>
<keyword evidence="5" id="KW-0378">Hydrolase</keyword>
<feature type="region of interest" description="Disordered" evidence="8">
    <location>
        <begin position="195"/>
        <end position="215"/>
    </location>
</feature>
<evidence type="ECO:0000313" key="9">
    <source>
        <dbReference type="EMBL" id="GIE16330.1"/>
    </source>
</evidence>
<evidence type="ECO:0000256" key="8">
    <source>
        <dbReference type="SAM" id="MobiDB-lite"/>
    </source>
</evidence>
<keyword evidence="10" id="KW-1185">Reference proteome</keyword>
<comment type="caution">
    <text evidence="9">The sequence shown here is derived from an EMBL/GenBank/DDBJ whole genome shotgun (WGS) entry which is preliminary data.</text>
</comment>
<reference evidence="9" key="1">
    <citation type="submission" date="2021-01" db="EMBL/GenBank/DDBJ databases">
        <title>Whole genome shotgun sequence of Actinoplanes ferrugineus NBRC 15555.</title>
        <authorList>
            <person name="Komaki H."/>
            <person name="Tamura T."/>
        </authorList>
    </citation>
    <scope>NUCLEOTIDE SEQUENCE</scope>
    <source>
        <strain evidence="9">NBRC 15555</strain>
    </source>
</reference>
<keyword evidence="3" id="KW-0858">Xylan degradation</keyword>
<evidence type="ECO:0000256" key="5">
    <source>
        <dbReference type="ARBA" id="ARBA00022801"/>
    </source>
</evidence>
<dbReference type="InterPro" id="IPR043595">
    <property type="entry name" value="FaeB/C/D"/>
</dbReference>
<organism evidence="9 10">
    <name type="scientific">Paractinoplanes ferrugineus</name>
    <dbReference type="NCBI Taxonomy" id="113564"/>
    <lineage>
        <taxon>Bacteria</taxon>
        <taxon>Bacillati</taxon>
        <taxon>Actinomycetota</taxon>
        <taxon>Actinomycetes</taxon>
        <taxon>Micromonosporales</taxon>
        <taxon>Micromonosporaceae</taxon>
        <taxon>Paractinoplanes</taxon>
    </lineage>
</organism>
<dbReference type="SUPFAM" id="SSF53474">
    <property type="entry name" value="alpha/beta-Hydrolases"/>
    <property type="match status" value="1"/>
</dbReference>
<accession>A0A919J859</accession>
<evidence type="ECO:0000256" key="3">
    <source>
        <dbReference type="ARBA" id="ARBA00022651"/>
    </source>
</evidence>
<dbReference type="GO" id="GO:0005576">
    <property type="term" value="C:extracellular region"/>
    <property type="evidence" value="ECO:0007669"/>
    <property type="project" value="UniProtKB-SubCell"/>
</dbReference>